<organism evidence="1 2">
    <name type="scientific">Populus tomentosa</name>
    <name type="common">Chinese white poplar</name>
    <dbReference type="NCBI Taxonomy" id="118781"/>
    <lineage>
        <taxon>Eukaryota</taxon>
        <taxon>Viridiplantae</taxon>
        <taxon>Streptophyta</taxon>
        <taxon>Embryophyta</taxon>
        <taxon>Tracheophyta</taxon>
        <taxon>Spermatophyta</taxon>
        <taxon>Magnoliopsida</taxon>
        <taxon>eudicotyledons</taxon>
        <taxon>Gunneridae</taxon>
        <taxon>Pentapetalae</taxon>
        <taxon>rosids</taxon>
        <taxon>fabids</taxon>
        <taxon>Malpighiales</taxon>
        <taxon>Salicaceae</taxon>
        <taxon>Saliceae</taxon>
        <taxon>Populus</taxon>
    </lineage>
</organism>
<evidence type="ECO:0000313" key="1">
    <source>
        <dbReference type="EMBL" id="KAG6737733.1"/>
    </source>
</evidence>
<evidence type="ECO:0000313" key="2">
    <source>
        <dbReference type="Proteomes" id="UP000886885"/>
    </source>
</evidence>
<dbReference type="Proteomes" id="UP000886885">
    <property type="component" value="Chromosome 19D"/>
</dbReference>
<name>A0A8X7XWN4_POPTO</name>
<accession>A0A8X7XWN4</accession>
<protein>
    <submittedName>
        <fullName evidence="1">Uncharacterized protein</fullName>
    </submittedName>
</protein>
<proteinExistence type="predicted"/>
<dbReference type="AlphaFoldDB" id="A0A8X7XWN4"/>
<reference evidence="1" key="1">
    <citation type="journal article" date="2020" name="bioRxiv">
        <title>Hybrid origin of Populus tomentosa Carr. identified through genome sequencing and phylogenomic analysis.</title>
        <authorList>
            <person name="An X."/>
            <person name="Gao K."/>
            <person name="Chen Z."/>
            <person name="Li J."/>
            <person name="Yang X."/>
            <person name="Yang X."/>
            <person name="Zhou J."/>
            <person name="Guo T."/>
            <person name="Zhao T."/>
            <person name="Huang S."/>
            <person name="Miao D."/>
            <person name="Khan W.U."/>
            <person name="Rao P."/>
            <person name="Ye M."/>
            <person name="Lei B."/>
            <person name="Liao W."/>
            <person name="Wang J."/>
            <person name="Ji L."/>
            <person name="Li Y."/>
            <person name="Guo B."/>
            <person name="Mustafa N.S."/>
            <person name="Li S."/>
            <person name="Yun Q."/>
            <person name="Keller S.R."/>
            <person name="Mao J."/>
            <person name="Zhang R."/>
            <person name="Strauss S.H."/>
        </authorList>
    </citation>
    <scope>NUCLEOTIDE SEQUENCE</scope>
    <source>
        <strain evidence="1">GM15</strain>
        <tissue evidence="1">Leaf</tissue>
    </source>
</reference>
<keyword evidence="2" id="KW-1185">Reference proteome</keyword>
<sequence length="87" mass="10100">MGNFNQEHLFLSCLLTWYRQRIPSYTTPDQVGSCKILNVPIELNSFENVHFLCFEDAVLITHQSKGKCELQIQTFREFSAQTSNSQK</sequence>
<gene>
    <name evidence="1" type="ORF">POTOM_059263</name>
</gene>
<comment type="caution">
    <text evidence="1">The sequence shown here is derived from an EMBL/GenBank/DDBJ whole genome shotgun (WGS) entry which is preliminary data.</text>
</comment>
<dbReference type="EMBL" id="JAAWWB010000038">
    <property type="protein sequence ID" value="KAG6737733.1"/>
    <property type="molecule type" value="Genomic_DNA"/>
</dbReference>